<proteinExistence type="predicted"/>
<evidence type="ECO:0000259" key="3">
    <source>
        <dbReference type="PROSITE" id="PS00498"/>
    </source>
</evidence>
<gene>
    <name evidence="4" type="ORF">FMEXI_1036</name>
</gene>
<sequence>MIASSAPFLKPLVQSALHRMGWTLSGTSAGRSGYGSRYHNVRQSARQSRMLNKSAVNSRRDIYGGDENIFATGGSNDAIPLEGKVYEVGFPAEVVKSPGLWTKFISWVYAMAAITSLWTAVLLTGVAVSEAKSCKKPFVRRAWRPLSIKERDQYIKAQKCLMKKPPQSSTADSPGARSRRDDFLGTRINADGVHFTSVFFPYHRLLMYSYEQELQICGGKGGFPYWDWTLDVAGPDNDTSVFVNSTIFDNKHGFGGNGAWIPGNFSNPEPGLPVNPPWDVPDCSGGDCIKSGPFAGLKSNLGPGNGTAHNPNSADPFFWVHHANVDPFWWPWQIRDLKKREKDISRPLVNFDYNNEAVGNITLNHGIFVGETVKLKAKVKDVMHIKKGLLCYEYEDTY</sequence>
<dbReference type="AlphaFoldDB" id="A0A8H5JJT6"/>
<dbReference type="PRINTS" id="PR00092">
    <property type="entry name" value="TYROSINASE"/>
</dbReference>
<comment type="caution">
    <text evidence="4">The sequence shown here is derived from an EMBL/GenBank/DDBJ whole genome shotgun (WGS) entry which is preliminary data.</text>
</comment>
<keyword evidence="2" id="KW-0186">Copper</keyword>
<dbReference type="PROSITE" id="PS00498">
    <property type="entry name" value="TYROSINASE_2"/>
    <property type="match status" value="1"/>
</dbReference>
<dbReference type="InterPro" id="IPR002227">
    <property type="entry name" value="Tyrosinase_Cu-bd"/>
</dbReference>
<dbReference type="PANTHER" id="PTHR11474">
    <property type="entry name" value="TYROSINASE FAMILY MEMBER"/>
    <property type="match status" value="1"/>
</dbReference>
<dbReference type="Pfam" id="PF00264">
    <property type="entry name" value="Tyrosinase"/>
    <property type="match status" value="1"/>
</dbReference>
<keyword evidence="5" id="KW-1185">Reference proteome</keyword>
<dbReference type="PANTHER" id="PTHR11474:SF126">
    <property type="entry name" value="TYROSINASE-LIKE PROTEIN TYR-1-RELATED"/>
    <property type="match status" value="1"/>
</dbReference>
<protein>
    <submittedName>
        <fullName evidence="4">Tyrosinase</fullName>
    </submittedName>
</protein>
<reference evidence="4 5" key="1">
    <citation type="submission" date="2020-05" db="EMBL/GenBank/DDBJ databases">
        <title>Identification and distribution of gene clusters putatively required for synthesis of sphingolipid metabolism inhibitors in phylogenetically diverse species of the filamentous fungus Fusarium.</title>
        <authorList>
            <person name="Kim H.-S."/>
            <person name="Busman M."/>
            <person name="Brown D.W."/>
            <person name="Divon H."/>
            <person name="Uhlig S."/>
            <person name="Proctor R.H."/>
        </authorList>
    </citation>
    <scope>NUCLEOTIDE SEQUENCE [LARGE SCALE GENOMIC DNA]</scope>
    <source>
        <strain evidence="4 5">NRRL 53147</strain>
    </source>
</reference>
<dbReference type="GO" id="GO:0016491">
    <property type="term" value="F:oxidoreductase activity"/>
    <property type="evidence" value="ECO:0007669"/>
    <property type="project" value="InterPro"/>
</dbReference>
<dbReference type="InterPro" id="IPR008922">
    <property type="entry name" value="Di-copper_centre_dom_sf"/>
</dbReference>
<dbReference type="Proteomes" id="UP000522262">
    <property type="component" value="Unassembled WGS sequence"/>
</dbReference>
<evidence type="ECO:0000256" key="2">
    <source>
        <dbReference type="ARBA" id="ARBA00023008"/>
    </source>
</evidence>
<dbReference type="GO" id="GO:0046872">
    <property type="term" value="F:metal ion binding"/>
    <property type="evidence" value="ECO:0007669"/>
    <property type="project" value="UniProtKB-KW"/>
</dbReference>
<dbReference type="Gene3D" id="1.10.1280.10">
    <property type="entry name" value="Di-copper center containing domain from catechol oxidase"/>
    <property type="match status" value="2"/>
</dbReference>
<evidence type="ECO:0000313" key="5">
    <source>
        <dbReference type="Proteomes" id="UP000522262"/>
    </source>
</evidence>
<dbReference type="EMBL" id="JAAOAM010000025">
    <property type="protein sequence ID" value="KAF5556564.1"/>
    <property type="molecule type" value="Genomic_DNA"/>
</dbReference>
<feature type="domain" description="Tyrosinase copper-binding" evidence="3">
    <location>
        <begin position="315"/>
        <end position="326"/>
    </location>
</feature>
<evidence type="ECO:0000256" key="1">
    <source>
        <dbReference type="ARBA" id="ARBA00022723"/>
    </source>
</evidence>
<dbReference type="InterPro" id="IPR050316">
    <property type="entry name" value="Tyrosinase/Hemocyanin"/>
</dbReference>
<evidence type="ECO:0000313" key="4">
    <source>
        <dbReference type="EMBL" id="KAF5556564.1"/>
    </source>
</evidence>
<accession>A0A8H5JJT6</accession>
<organism evidence="4 5">
    <name type="scientific">Fusarium mexicanum</name>
    <dbReference type="NCBI Taxonomy" id="751941"/>
    <lineage>
        <taxon>Eukaryota</taxon>
        <taxon>Fungi</taxon>
        <taxon>Dikarya</taxon>
        <taxon>Ascomycota</taxon>
        <taxon>Pezizomycotina</taxon>
        <taxon>Sordariomycetes</taxon>
        <taxon>Hypocreomycetidae</taxon>
        <taxon>Hypocreales</taxon>
        <taxon>Nectriaceae</taxon>
        <taxon>Fusarium</taxon>
        <taxon>Fusarium fujikuroi species complex</taxon>
    </lineage>
</organism>
<dbReference type="SUPFAM" id="SSF48056">
    <property type="entry name" value="Di-copper centre-containing domain"/>
    <property type="match status" value="1"/>
</dbReference>
<name>A0A8H5JJT6_9HYPO</name>
<keyword evidence="1" id="KW-0479">Metal-binding</keyword>